<accession>A0A7G5XBT5</accession>
<evidence type="ECO:0000256" key="1">
    <source>
        <dbReference type="SAM" id="Phobius"/>
    </source>
</evidence>
<feature type="transmembrane region" description="Helical" evidence="1">
    <location>
        <begin position="46"/>
        <end position="65"/>
    </location>
</feature>
<dbReference type="AlphaFoldDB" id="A0A7G5XBT5"/>
<dbReference type="EMBL" id="CP060007">
    <property type="protein sequence ID" value="QNA42938.1"/>
    <property type="molecule type" value="Genomic_DNA"/>
</dbReference>
<sequence length="142" mass="15258">MKKIFISMLFISICISISAQLTEPVHKLTKQDYLQKSKNQKTTGRVLLVGGTAMIVAGAVVGSTFEEPKGVLEIFSKGEVIGFCLFMAGAVVDLASIPFFISSAKNARKAATITLSNQQINVPNSKSLVVKSIPSVTLKIRL</sequence>
<organism evidence="2 3">
    <name type="scientific">Lacibacter sediminis</name>
    <dbReference type="NCBI Taxonomy" id="2760713"/>
    <lineage>
        <taxon>Bacteria</taxon>
        <taxon>Pseudomonadati</taxon>
        <taxon>Bacteroidota</taxon>
        <taxon>Chitinophagia</taxon>
        <taxon>Chitinophagales</taxon>
        <taxon>Chitinophagaceae</taxon>
        <taxon>Lacibacter</taxon>
    </lineage>
</organism>
<dbReference type="RefSeq" id="WP_182801204.1">
    <property type="nucleotide sequence ID" value="NZ_CP060007.1"/>
</dbReference>
<feature type="transmembrane region" description="Helical" evidence="1">
    <location>
        <begin position="80"/>
        <end position="101"/>
    </location>
</feature>
<protein>
    <submittedName>
        <fullName evidence="2">Uncharacterized protein</fullName>
    </submittedName>
</protein>
<feature type="transmembrane region" description="Helical" evidence="1">
    <location>
        <begin position="6"/>
        <end position="25"/>
    </location>
</feature>
<dbReference type="Proteomes" id="UP000515344">
    <property type="component" value="Chromosome"/>
</dbReference>
<keyword evidence="1" id="KW-0472">Membrane</keyword>
<gene>
    <name evidence="2" type="ORF">H4075_12645</name>
</gene>
<evidence type="ECO:0000313" key="3">
    <source>
        <dbReference type="Proteomes" id="UP000515344"/>
    </source>
</evidence>
<reference evidence="3" key="1">
    <citation type="submission" date="2020-08" db="EMBL/GenBank/DDBJ databases">
        <title>Lacibacter sp. S13-6-6 genome sequencing.</title>
        <authorList>
            <person name="Jin L."/>
        </authorList>
    </citation>
    <scope>NUCLEOTIDE SEQUENCE [LARGE SCALE GENOMIC DNA]</scope>
    <source>
        <strain evidence="3">S13-6-6</strain>
    </source>
</reference>
<name>A0A7G5XBT5_9BACT</name>
<evidence type="ECO:0000313" key="2">
    <source>
        <dbReference type="EMBL" id="QNA42938.1"/>
    </source>
</evidence>
<keyword evidence="1" id="KW-0812">Transmembrane</keyword>
<proteinExistence type="predicted"/>
<dbReference type="KEGG" id="lacs:H4075_12645"/>
<keyword evidence="3" id="KW-1185">Reference proteome</keyword>
<keyword evidence="1" id="KW-1133">Transmembrane helix</keyword>